<name>A0A087TK23_STEMI</name>
<dbReference type="STRING" id="407821.A0A087TK23"/>
<protein>
    <submittedName>
        <fullName evidence="6">von Willebrand factor</fullName>
    </submittedName>
</protein>
<feature type="chain" id="PRO_5013039911" evidence="4">
    <location>
        <begin position="16"/>
        <end position="78"/>
    </location>
</feature>
<keyword evidence="7" id="KW-1185">Reference proteome</keyword>
<dbReference type="PANTHER" id="PTHR23259:SF70">
    <property type="entry name" value="ACCESSORY GLAND PROTEIN ACP62F-RELATED"/>
    <property type="match status" value="1"/>
</dbReference>
<evidence type="ECO:0000313" key="7">
    <source>
        <dbReference type="Proteomes" id="UP000054359"/>
    </source>
</evidence>
<evidence type="ECO:0000256" key="4">
    <source>
        <dbReference type="SAM" id="SignalP"/>
    </source>
</evidence>
<dbReference type="CDD" id="cd19941">
    <property type="entry name" value="TIL"/>
    <property type="match status" value="1"/>
</dbReference>
<keyword evidence="2" id="KW-0646">Protease inhibitor</keyword>
<keyword evidence="3" id="KW-1015">Disulfide bond</keyword>
<reference evidence="6 7" key="1">
    <citation type="submission" date="2013-11" db="EMBL/GenBank/DDBJ databases">
        <title>Genome sequencing of Stegodyphus mimosarum.</title>
        <authorList>
            <person name="Bechsgaard J."/>
        </authorList>
    </citation>
    <scope>NUCLEOTIDE SEQUENCE [LARGE SCALE GENOMIC DNA]</scope>
</reference>
<feature type="domain" description="TIL" evidence="5">
    <location>
        <begin position="19"/>
        <end position="74"/>
    </location>
</feature>
<comment type="similarity">
    <text evidence="1">Belongs to the serine protease inhibitor-like (TIL domain-containing) family.</text>
</comment>
<gene>
    <name evidence="6" type="ORF">X975_21702</name>
</gene>
<dbReference type="PANTHER" id="PTHR23259">
    <property type="entry name" value="RIDDLE"/>
    <property type="match status" value="1"/>
</dbReference>
<evidence type="ECO:0000256" key="1">
    <source>
        <dbReference type="ARBA" id="ARBA00007611"/>
    </source>
</evidence>
<dbReference type="Gene3D" id="2.10.25.10">
    <property type="entry name" value="Laminin"/>
    <property type="match status" value="1"/>
</dbReference>
<dbReference type="EMBL" id="KK115573">
    <property type="protein sequence ID" value="KFM65462.1"/>
    <property type="molecule type" value="Genomic_DNA"/>
</dbReference>
<dbReference type="OMA" id="LICIAKC"/>
<dbReference type="FunFam" id="2.10.25.10:FF:000055">
    <property type="entry name" value="alpha-tectorin isoform X1"/>
    <property type="match status" value="1"/>
</dbReference>
<evidence type="ECO:0000256" key="2">
    <source>
        <dbReference type="ARBA" id="ARBA00022690"/>
    </source>
</evidence>
<evidence type="ECO:0000259" key="5">
    <source>
        <dbReference type="Pfam" id="PF01826"/>
    </source>
</evidence>
<proteinExistence type="inferred from homology"/>
<dbReference type="Pfam" id="PF01826">
    <property type="entry name" value="TIL"/>
    <property type="match status" value="1"/>
</dbReference>
<dbReference type="SUPFAM" id="SSF57567">
    <property type="entry name" value="Serine protease inhibitors"/>
    <property type="match status" value="1"/>
</dbReference>
<dbReference type="GO" id="GO:0030414">
    <property type="term" value="F:peptidase inhibitor activity"/>
    <property type="evidence" value="ECO:0007669"/>
    <property type="project" value="UniProtKB-KW"/>
</dbReference>
<dbReference type="AlphaFoldDB" id="A0A087TK23"/>
<keyword evidence="4" id="KW-0732">Signal</keyword>
<accession>A0A087TK23</accession>
<dbReference type="InterPro" id="IPR002919">
    <property type="entry name" value="TIL_dom"/>
</dbReference>
<feature type="non-terminal residue" evidence="6">
    <location>
        <position position="78"/>
    </location>
</feature>
<evidence type="ECO:0000256" key="3">
    <source>
        <dbReference type="ARBA" id="ARBA00023157"/>
    </source>
</evidence>
<feature type="signal peptide" evidence="4">
    <location>
        <begin position="1"/>
        <end position="15"/>
    </location>
</feature>
<dbReference type="InterPro" id="IPR036084">
    <property type="entry name" value="Ser_inhib-like_sf"/>
</dbReference>
<sequence length="78" mass="8975">MKIFILLSLIAATFAYPKCPENQYYDVCGSDCPLTCDNFNTPEEECDRMCNRGCHCEEGYLKTDRNRCVKPEDCPSHK</sequence>
<dbReference type="Proteomes" id="UP000054359">
    <property type="component" value="Unassembled WGS sequence"/>
</dbReference>
<evidence type="ECO:0000313" key="6">
    <source>
        <dbReference type="EMBL" id="KFM65462.1"/>
    </source>
</evidence>
<organism evidence="6 7">
    <name type="scientific">Stegodyphus mimosarum</name>
    <name type="common">African social velvet spider</name>
    <dbReference type="NCBI Taxonomy" id="407821"/>
    <lineage>
        <taxon>Eukaryota</taxon>
        <taxon>Metazoa</taxon>
        <taxon>Ecdysozoa</taxon>
        <taxon>Arthropoda</taxon>
        <taxon>Chelicerata</taxon>
        <taxon>Arachnida</taxon>
        <taxon>Araneae</taxon>
        <taxon>Araneomorphae</taxon>
        <taxon>Entelegynae</taxon>
        <taxon>Eresoidea</taxon>
        <taxon>Eresidae</taxon>
        <taxon>Stegodyphus</taxon>
    </lineage>
</organism>
<dbReference type="InterPro" id="IPR051368">
    <property type="entry name" value="SerProtInhib-TIL_Domain"/>
</dbReference>
<dbReference type="OrthoDB" id="6432421at2759"/>